<protein>
    <submittedName>
        <fullName evidence="1">Uncharacterized protein</fullName>
    </submittedName>
</protein>
<dbReference type="Proteomes" id="UP000199150">
    <property type="component" value="Unassembled WGS sequence"/>
</dbReference>
<dbReference type="RefSeq" id="WP_090643756.1">
    <property type="nucleotide sequence ID" value="NZ_CBCRYE010000001.1"/>
</dbReference>
<proteinExistence type="predicted"/>
<dbReference type="EMBL" id="FMTS01000001">
    <property type="protein sequence ID" value="SCW36735.1"/>
    <property type="molecule type" value="Genomic_DNA"/>
</dbReference>
<gene>
    <name evidence="1" type="ORF">SAMN02927928_0729</name>
</gene>
<evidence type="ECO:0000313" key="2">
    <source>
        <dbReference type="Proteomes" id="UP000199150"/>
    </source>
</evidence>
<name>A0A1G4PX36_9CAUL</name>
<accession>A0A1G4PX36</accession>
<keyword evidence="2" id="KW-1185">Reference proteome</keyword>
<dbReference type="STRING" id="260084.SAMN02927928_0729"/>
<reference evidence="2" key="1">
    <citation type="submission" date="2016-10" db="EMBL/GenBank/DDBJ databases">
        <authorList>
            <person name="Varghese N."/>
            <person name="Submissions S."/>
        </authorList>
    </citation>
    <scope>NUCLEOTIDE SEQUENCE [LARGE SCALE GENOMIC DNA]</scope>
    <source>
        <strain evidence="2">CGMCC 1.3431</strain>
    </source>
</reference>
<organism evidence="1 2">
    <name type="scientific">Asticcacaulis taihuensis</name>
    <dbReference type="NCBI Taxonomy" id="260084"/>
    <lineage>
        <taxon>Bacteria</taxon>
        <taxon>Pseudomonadati</taxon>
        <taxon>Pseudomonadota</taxon>
        <taxon>Alphaproteobacteria</taxon>
        <taxon>Caulobacterales</taxon>
        <taxon>Caulobacteraceae</taxon>
        <taxon>Asticcacaulis</taxon>
    </lineage>
</organism>
<sequence>MTAIPASLTAETTDDAIQLTLQRLQRRELTPTETEKDLLLLFDAELGAHLKPELTRYISDLAEQVRTGALDPDDAASDIRQMIGFWLARSEDLPDLLVLAEE</sequence>
<dbReference type="AlphaFoldDB" id="A0A1G4PX36"/>
<evidence type="ECO:0000313" key="1">
    <source>
        <dbReference type="EMBL" id="SCW36735.1"/>
    </source>
</evidence>